<comment type="caution">
    <text evidence="2">The sequence shown here is derived from an EMBL/GenBank/DDBJ whole genome shotgun (WGS) entry which is preliminary data.</text>
</comment>
<organism evidence="2 3">
    <name type="scientific">Paracoccus gahaiensis</name>
    <dbReference type="NCBI Taxonomy" id="1706839"/>
    <lineage>
        <taxon>Bacteria</taxon>
        <taxon>Pseudomonadati</taxon>
        <taxon>Pseudomonadota</taxon>
        <taxon>Alphaproteobacteria</taxon>
        <taxon>Rhodobacterales</taxon>
        <taxon>Paracoccaceae</taxon>
        <taxon>Paracoccus</taxon>
    </lineage>
</organism>
<dbReference type="SUPFAM" id="SSF51695">
    <property type="entry name" value="PLC-like phosphodiesterases"/>
    <property type="match status" value="1"/>
</dbReference>
<proteinExistence type="predicted"/>
<evidence type="ECO:0000313" key="2">
    <source>
        <dbReference type="EMBL" id="TJZ90514.1"/>
    </source>
</evidence>
<gene>
    <name evidence="2" type="ORF">FA743_15345</name>
</gene>
<accession>A0A4U0RQJ7</accession>
<dbReference type="Gene3D" id="3.20.20.190">
    <property type="entry name" value="Phosphatidylinositol (PI) phosphodiesterase"/>
    <property type="match status" value="1"/>
</dbReference>
<keyword evidence="3" id="KW-1185">Reference proteome</keyword>
<dbReference type="OrthoDB" id="384721at2"/>
<evidence type="ECO:0000259" key="1">
    <source>
        <dbReference type="PROSITE" id="PS51704"/>
    </source>
</evidence>
<dbReference type="GO" id="GO:0006629">
    <property type="term" value="P:lipid metabolic process"/>
    <property type="evidence" value="ECO:0007669"/>
    <property type="project" value="InterPro"/>
</dbReference>
<dbReference type="AlphaFoldDB" id="A0A4U0RQJ7"/>
<name>A0A4U0RQJ7_9RHOB</name>
<dbReference type="Pfam" id="PF03009">
    <property type="entry name" value="GDPD"/>
    <property type="match status" value="1"/>
</dbReference>
<protein>
    <submittedName>
        <fullName evidence="2">Phosphodiesterase</fullName>
    </submittedName>
</protein>
<dbReference type="PANTHER" id="PTHR46211">
    <property type="entry name" value="GLYCEROPHOSPHORYL DIESTER PHOSPHODIESTERASE"/>
    <property type="match status" value="1"/>
</dbReference>
<dbReference type="GO" id="GO:0008081">
    <property type="term" value="F:phosphoric diester hydrolase activity"/>
    <property type="evidence" value="ECO:0007669"/>
    <property type="project" value="InterPro"/>
</dbReference>
<sequence>MLSASPLDDRFLTTPITHRGLHGVTEDGRMVPENSLAAAQAAIDAGYGIECDIQPGPGGEPLVFHDYQLTRLTGQPGFIAATDAGALAALRLSGTDERVPTLAQFLDLVAGRVPLLIEIKDQDGACGPNVGTLPARVAEALEGYAGPVAVMSFNPHMIAAFRAEAPDVPVGLTTCAFPEADWARLPPERRAALAAIADFDRVGAAFISHDKADLTNPRVDALRAGGVPVLCWTIRSAAEEAEARRFARNITFEGYPAAL</sequence>
<evidence type="ECO:0000313" key="3">
    <source>
        <dbReference type="Proteomes" id="UP000309747"/>
    </source>
</evidence>
<feature type="domain" description="GP-PDE" evidence="1">
    <location>
        <begin position="13"/>
        <end position="259"/>
    </location>
</feature>
<dbReference type="PROSITE" id="PS51704">
    <property type="entry name" value="GP_PDE"/>
    <property type="match status" value="1"/>
</dbReference>
<dbReference type="Proteomes" id="UP000309747">
    <property type="component" value="Unassembled WGS sequence"/>
</dbReference>
<reference evidence="2 3" key="1">
    <citation type="submission" date="2019-04" db="EMBL/GenBank/DDBJ databases">
        <authorList>
            <person name="Li J."/>
        </authorList>
    </citation>
    <scope>NUCLEOTIDE SEQUENCE [LARGE SCALE GENOMIC DNA]</scope>
    <source>
        <strain evidence="2 3">KCTC 42687</strain>
    </source>
</reference>
<dbReference type="InterPro" id="IPR017946">
    <property type="entry name" value="PLC-like_Pdiesterase_TIM-brl"/>
</dbReference>
<dbReference type="RefSeq" id="WP_136886972.1">
    <property type="nucleotide sequence ID" value="NZ_SUNI01000016.1"/>
</dbReference>
<dbReference type="InterPro" id="IPR030395">
    <property type="entry name" value="GP_PDE_dom"/>
</dbReference>
<dbReference type="EMBL" id="SUNI01000016">
    <property type="protein sequence ID" value="TJZ90514.1"/>
    <property type="molecule type" value="Genomic_DNA"/>
</dbReference>
<dbReference type="PANTHER" id="PTHR46211:SF1">
    <property type="entry name" value="GLYCEROPHOSPHODIESTER PHOSPHODIESTERASE, CYTOPLASMIC"/>
    <property type="match status" value="1"/>
</dbReference>